<dbReference type="AlphaFoldDB" id="A0A1G7N0Z4"/>
<evidence type="ECO:0000313" key="2">
    <source>
        <dbReference type="EMBL" id="SDF67587.1"/>
    </source>
</evidence>
<dbReference type="OrthoDB" id="19542at2"/>
<protein>
    <submittedName>
        <fullName evidence="2">Exopolysaccharide biosynthesis protein YbjH</fullName>
    </submittedName>
</protein>
<evidence type="ECO:0000313" key="3">
    <source>
        <dbReference type="Proteomes" id="UP000182284"/>
    </source>
</evidence>
<feature type="region of interest" description="Disordered" evidence="1">
    <location>
        <begin position="1"/>
        <end position="26"/>
    </location>
</feature>
<accession>A0A1G7N0Z4</accession>
<dbReference type="SUPFAM" id="SSF56935">
    <property type="entry name" value="Porins"/>
    <property type="match status" value="1"/>
</dbReference>
<reference evidence="2 3" key="1">
    <citation type="submission" date="2016-10" db="EMBL/GenBank/DDBJ databases">
        <authorList>
            <person name="de Groot N.N."/>
        </authorList>
    </citation>
    <scope>NUCLEOTIDE SEQUENCE [LARGE SCALE GENOMIC DNA]</scope>
    <source>
        <strain evidence="2 3">DSM 27375</strain>
    </source>
</reference>
<dbReference type="EMBL" id="FNBL01000006">
    <property type="protein sequence ID" value="SDF67587.1"/>
    <property type="molecule type" value="Genomic_DNA"/>
</dbReference>
<name>A0A1G7N0Z4_9RHOB</name>
<dbReference type="Proteomes" id="UP000182284">
    <property type="component" value="Unassembled WGS sequence"/>
</dbReference>
<sequence>MATSPSNFHSRLETPQRWTKRGQKRPISLRSAQAAYGLGHRLNSDMVSKISGNKVGYRTMQGRRARAERQGGKALLWAVVGGVALSSTPMMAEDLHTSRFGLYGSAGLLDMPTAETAPDGQLSLSHTRFGPVRRTTLAFQILPRLSGSLSYSGTDNLTDEFDVYWDRTFDLSYQLFDEGTYRPAVSIGLRDLMGTSLLGSEYIVATKSVGERLRVTGGLGWGRLATQSDLGFSIGNRDGDLRDTGGTLNFDQWFRGPVGAFGGVSYDLNDKLTVLAEYSSDAYLAETERGIVTHNSPFNVGLSYHITPHITATASYLYGDMFGFGITGFLNPKTPAVKGGLETAPTPVMQRPSRSADALGWSGAWIEDGTDAPAIRKALAGAMAKEGLELEAMSLTATRAEVRFNNTRFAARAEALGRLSRLMSRAFPPSVETFVMTEVVEGVPTQSTIVPRTGVERLEFEPAGKMLAVTQFADPRALPSDPLVRLEDVYPRLHWSVSPYLTASVFDPESPLRADIGLRGKVNYELMPGLSLRASTSVRLSGNIADEDVSVDDTTLPPVRSEAPYYSNQVQLENLTANWYGHPAENIFTRASVGYLERMYGGVSGEVLWKKSASRLALGAEVNYALKRDFDDLFGFGDYDIVTGHVSGYYDMGNGFHGQVDVGRYLAGDWGATFSVDREFNNGWQVGAYATLTDVPFDEFGEGSFDKGIRISMPSDWFAGTPTTERNDFLLQSLTRDGGARLNVQGRLYERIRGTQQPEIEDRWGRYWR</sequence>
<dbReference type="Pfam" id="PF06082">
    <property type="entry name" value="YjbH"/>
    <property type="match status" value="1"/>
</dbReference>
<gene>
    <name evidence="2" type="ORF">SAMN04488117_106116</name>
</gene>
<organism evidence="2 3">
    <name type="scientific">Celeribacter baekdonensis</name>
    <dbReference type="NCBI Taxonomy" id="875171"/>
    <lineage>
        <taxon>Bacteria</taxon>
        <taxon>Pseudomonadati</taxon>
        <taxon>Pseudomonadota</taxon>
        <taxon>Alphaproteobacteria</taxon>
        <taxon>Rhodobacterales</taxon>
        <taxon>Roseobacteraceae</taxon>
        <taxon>Celeribacter</taxon>
    </lineage>
</organism>
<dbReference type="InterPro" id="IPR010344">
    <property type="entry name" value="YbjH"/>
</dbReference>
<evidence type="ECO:0000256" key="1">
    <source>
        <dbReference type="SAM" id="MobiDB-lite"/>
    </source>
</evidence>
<proteinExistence type="predicted"/>